<name>A0AAN8J118_PATCE</name>
<accession>A0AAN8J118</accession>
<dbReference type="AlphaFoldDB" id="A0AAN8J118"/>
<protein>
    <submittedName>
        <fullName evidence="2">Uncharacterized protein</fullName>
    </submittedName>
</protein>
<organism evidence="2 3">
    <name type="scientific">Patella caerulea</name>
    <name type="common">Rayed Mediterranean limpet</name>
    <dbReference type="NCBI Taxonomy" id="87958"/>
    <lineage>
        <taxon>Eukaryota</taxon>
        <taxon>Metazoa</taxon>
        <taxon>Spiralia</taxon>
        <taxon>Lophotrochozoa</taxon>
        <taxon>Mollusca</taxon>
        <taxon>Gastropoda</taxon>
        <taxon>Patellogastropoda</taxon>
        <taxon>Patelloidea</taxon>
        <taxon>Patellidae</taxon>
        <taxon>Patella</taxon>
    </lineage>
</organism>
<sequence>MDKKYSLQKFFLLKAQSKEDTYRRAEEIEANKERAVNRVQSYKLRPNHQRKKHRSNNRKHQQSTQPAYSRDKQIDCPHCDEDHPSRSWKCPASGVGCNNCGGKGLYAVKCLKPKSREKAS</sequence>
<dbReference type="Proteomes" id="UP001347796">
    <property type="component" value="Unassembled WGS sequence"/>
</dbReference>
<evidence type="ECO:0000313" key="2">
    <source>
        <dbReference type="EMBL" id="KAK6168813.1"/>
    </source>
</evidence>
<evidence type="ECO:0000313" key="3">
    <source>
        <dbReference type="Proteomes" id="UP001347796"/>
    </source>
</evidence>
<feature type="compositionally biased region" description="Basic residues" evidence="1">
    <location>
        <begin position="45"/>
        <end position="61"/>
    </location>
</feature>
<gene>
    <name evidence="2" type="ORF">SNE40_019989</name>
</gene>
<dbReference type="EMBL" id="JAZGQO010000015">
    <property type="protein sequence ID" value="KAK6168813.1"/>
    <property type="molecule type" value="Genomic_DNA"/>
</dbReference>
<feature type="region of interest" description="Disordered" evidence="1">
    <location>
        <begin position="34"/>
        <end position="88"/>
    </location>
</feature>
<reference evidence="2 3" key="1">
    <citation type="submission" date="2024-01" db="EMBL/GenBank/DDBJ databases">
        <title>The genome of the rayed Mediterranean limpet Patella caerulea (Linnaeus, 1758).</title>
        <authorList>
            <person name="Anh-Thu Weber A."/>
            <person name="Halstead-Nussloch G."/>
        </authorList>
    </citation>
    <scope>NUCLEOTIDE SEQUENCE [LARGE SCALE GENOMIC DNA]</scope>
    <source>
        <strain evidence="2">AATW-2023a</strain>
        <tissue evidence="2">Whole specimen</tissue>
    </source>
</reference>
<evidence type="ECO:0000256" key="1">
    <source>
        <dbReference type="SAM" id="MobiDB-lite"/>
    </source>
</evidence>
<proteinExistence type="predicted"/>
<keyword evidence="3" id="KW-1185">Reference proteome</keyword>
<feature type="compositionally biased region" description="Basic and acidic residues" evidence="1">
    <location>
        <begin position="69"/>
        <end position="85"/>
    </location>
</feature>
<comment type="caution">
    <text evidence="2">The sequence shown here is derived from an EMBL/GenBank/DDBJ whole genome shotgun (WGS) entry which is preliminary data.</text>
</comment>